<proteinExistence type="predicted"/>
<dbReference type="PROSITE" id="PS51257">
    <property type="entry name" value="PROKAR_LIPOPROTEIN"/>
    <property type="match status" value="1"/>
</dbReference>
<dbReference type="RefSeq" id="WP_370396502.1">
    <property type="nucleotide sequence ID" value="NZ_JALBUT010000002.1"/>
</dbReference>
<keyword evidence="3" id="KW-1185">Reference proteome</keyword>
<feature type="chain" id="PRO_5046708206" description="Lipoprotein" evidence="1">
    <location>
        <begin position="24"/>
        <end position="163"/>
    </location>
</feature>
<feature type="signal peptide" evidence="1">
    <location>
        <begin position="1"/>
        <end position="23"/>
    </location>
</feature>
<evidence type="ECO:0000313" key="2">
    <source>
        <dbReference type="EMBL" id="MDX8415057.1"/>
    </source>
</evidence>
<comment type="caution">
    <text evidence="2">The sequence shown here is derived from an EMBL/GenBank/DDBJ whole genome shotgun (WGS) entry which is preliminary data.</text>
</comment>
<accession>A0ABU4WES1</accession>
<sequence length="163" mass="18067">MKKITLLLSVAAFVLGGCSSVPQTTEQVAIDKVLKVDSSLSANCSSIAQLSTAAETLNLDACPKKFQDAYKKNVDAWKDFAAIEKQMYAINLEKAKSDIKSFLSSYRSNPTQAIIDLKASWPQFEKQLDEVFAKIRTSFTTYTNISSNHGIAYPKTSGMFDWF</sequence>
<evidence type="ECO:0000313" key="3">
    <source>
        <dbReference type="Proteomes" id="UP001275932"/>
    </source>
</evidence>
<keyword evidence="1" id="KW-0732">Signal</keyword>
<dbReference type="EMBL" id="JALBUT010000002">
    <property type="protein sequence ID" value="MDX8415057.1"/>
    <property type="molecule type" value="Genomic_DNA"/>
</dbReference>
<protein>
    <recommendedName>
        <fullName evidence="4">Lipoprotein</fullName>
    </recommendedName>
</protein>
<evidence type="ECO:0000256" key="1">
    <source>
        <dbReference type="SAM" id="SignalP"/>
    </source>
</evidence>
<organism evidence="2 3">
    <name type="scientific">Intestinicryptomonas porci</name>
    <dbReference type="NCBI Taxonomy" id="2926320"/>
    <lineage>
        <taxon>Bacteria</taxon>
        <taxon>Pseudomonadati</taxon>
        <taxon>Verrucomicrobiota</taxon>
        <taxon>Opitutia</taxon>
        <taxon>Opitutales</taxon>
        <taxon>Intestinicryptomonaceae</taxon>
        <taxon>Intestinicryptomonas</taxon>
    </lineage>
</organism>
<reference evidence="2 3" key="1">
    <citation type="submission" date="2022-03" db="EMBL/GenBank/DDBJ databases">
        <title>Novel taxa within the pig intestine.</title>
        <authorList>
            <person name="Wylensek D."/>
            <person name="Bishof K."/>
            <person name="Afrizal A."/>
            <person name="Clavel T."/>
        </authorList>
    </citation>
    <scope>NUCLEOTIDE SEQUENCE [LARGE SCALE GENOMIC DNA]</scope>
    <source>
        <strain evidence="2 3">CLA-KB-P66</strain>
    </source>
</reference>
<name>A0ABU4WES1_9BACT</name>
<evidence type="ECO:0008006" key="4">
    <source>
        <dbReference type="Google" id="ProtNLM"/>
    </source>
</evidence>
<dbReference type="Proteomes" id="UP001275932">
    <property type="component" value="Unassembled WGS sequence"/>
</dbReference>
<gene>
    <name evidence="2" type="ORF">MOX91_02535</name>
</gene>